<comment type="cofactor">
    <cofactor evidence="1 13">
        <name>heme</name>
        <dbReference type="ChEBI" id="CHEBI:30413"/>
    </cofactor>
</comment>
<dbReference type="PANTHER" id="PTHR46300">
    <property type="entry name" value="P450, PUTATIVE (EUROFUNG)-RELATED-RELATED"/>
    <property type="match status" value="1"/>
</dbReference>
<keyword evidence="15" id="KW-0732">Signal</keyword>
<dbReference type="GO" id="GO:0016020">
    <property type="term" value="C:membrane"/>
    <property type="evidence" value="ECO:0007669"/>
    <property type="project" value="UniProtKB-SubCell"/>
</dbReference>
<dbReference type="AlphaFoldDB" id="A0A2H3JRM4"/>
<dbReference type="InterPro" id="IPR036396">
    <property type="entry name" value="Cyt_P450_sf"/>
</dbReference>
<dbReference type="OMA" id="PMYTFYL"/>
<comment type="pathway">
    <text evidence="3">Secondary metabolite biosynthesis.</text>
</comment>
<reference evidence="16 17" key="1">
    <citation type="journal article" date="2012" name="Science">
        <title>The Paleozoic origin of enzymatic lignin decomposition reconstructed from 31 fungal genomes.</title>
        <authorList>
            <person name="Floudas D."/>
            <person name="Binder M."/>
            <person name="Riley R."/>
            <person name="Barry K."/>
            <person name="Blanchette R.A."/>
            <person name="Henrissat B."/>
            <person name="Martinez A.T."/>
            <person name="Otillar R."/>
            <person name="Spatafora J.W."/>
            <person name="Yadav J.S."/>
            <person name="Aerts A."/>
            <person name="Benoit I."/>
            <person name="Boyd A."/>
            <person name="Carlson A."/>
            <person name="Copeland A."/>
            <person name="Coutinho P.M."/>
            <person name="de Vries R.P."/>
            <person name="Ferreira P."/>
            <person name="Findley K."/>
            <person name="Foster B."/>
            <person name="Gaskell J."/>
            <person name="Glotzer D."/>
            <person name="Gorecki P."/>
            <person name="Heitman J."/>
            <person name="Hesse C."/>
            <person name="Hori C."/>
            <person name="Igarashi K."/>
            <person name="Jurgens J.A."/>
            <person name="Kallen N."/>
            <person name="Kersten P."/>
            <person name="Kohler A."/>
            <person name="Kuees U."/>
            <person name="Kumar T.K.A."/>
            <person name="Kuo A."/>
            <person name="LaButti K."/>
            <person name="Larrondo L.F."/>
            <person name="Lindquist E."/>
            <person name="Ling A."/>
            <person name="Lombard V."/>
            <person name="Lucas S."/>
            <person name="Lundell T."/>
            <person name="Martin R."/>
            <person name="McLaughlin D.J."/>
            <person name="Morgenstern I."/>
            <person name="Morin E."/>
            <person name="Murat C."/>
            <person name="Nagy L.G."/>
            <person name="Nolan M."/>
            <person name="Ohm R.A."/>
            <person name="Patyshakuliyeva A."/>
            <person name="Rokas A."/>
            <person name="Ruiz-Duenas F.J."/>
            <person name="Sabat G."/>
            <person name="Salamov A."/>
            <person name="Samejima M."/>
            <person name="Schmutz J."/>
            <person name="Slot J.C."/>
            <person name="St John F."/>
            <person name="Stenlid J."/>
            <person name="Sun H."/>
            <person name="Sun S."/>
            <person name="Syed K."/>
            <person name="Tsang A."/>
            <person name="Wiebenga A."/>
            <person name="Young D."/>
            <person name="Pisabarro A."/>
            <person name="Eastwood D.C."/>
            <person name="Martin F."/>
            <person name="Cullen D."/>
            <person name="Grigoriev I.V."/>
            <person name="Hibbett D.S."/>
        </authorList>
    </citation>
    <scope>NUCLEOTIDE SEQUENCE [LARGE SCALE GENOMIC DNA]</scope>
    <source>
        <strain evidence="16 17">MD-104</strain>
    </source>
</reference>
<gene>
    <name evidence="16" type="ORF">WOLCODRAFT_27071</name>
</gene>
<dbReference type="PANTHER" id="PTHR46300:SF7">
    <property type="entry name" value="P450, PUTATIVE (EUROFUNG)-RELATED"/>
    <property type="match status" value="1"/>
</dbReference>
<dbReference type="Proteomes" id="UP000218811">
    <property type="component" value="Unassembled WGS sequence"/>
</dbReference>
<evidence type="ECO:0000256" key="10">
    <source>
        <dbReference type="ARBA" id="ARBA00023004"/>
    </source>
</evidence>
<keyword evidence="9 14" id="KW-0560">Oxidoreductase</keyword>
<feature type="binding site" description="axial binding residue" evidence="13">
    <location>
        <position position="436"/>
    </location>
    <ligand>
        <name>heme</name>
        <dbReference type="ChEBI" id="CHEBI:30413"/>
    </ligand>
    <ligandPart>
        <name>Fe</name>
        <dbReference type="ChEBI" id="CHEBI:18248"/>
    </ligandPart>
</feature>
<keyword evidence="7 13" id="KW-0479">Metal-binding</keyword>
<dbReference type="InterPro" id="IPR017972">
    <property type="entry name" value="Cyt_P450_CS"/>
</dbReference>
<evidence type="ECO:0000256" key="5">
    <source>
        <dbReference type="ARBA" id="ARBA00022617"/>
    </source>
</evidence>
<evidence type="ECO:0000256" key="3">
    <source>
        <dbReference type="ARBA" id="ARBA00005179"/>
    </source>
</evidence>
<keyword evidence="8" id="KW-1133">Transmembrane helix</keyword>
<keyword evidence="17" id="KW-1185">Reference proteome</keyword>
<dbReference type="GO" id="GO:0005506">
    <property type="term" value="F:iron ion binding"/>
    <property type="evidence" value="ECO:0007669"/>
    <property type="project" value="InterPro"/>
</dbReference>
<keyword evidence="11 14" id="KW-0503">Monooxygenase</keyword>
<name>A0A2H3JRM4_WOLCO</name>
<evidence type="ECO:0000256" key="4">
    <source>
        <dbReference type="ARBA" id="ARBA00010617"/>
    </source>
</evidence>
<proteinExistence type="inferred from homology"/>
<keyword evidence="6" id="KW-0812">Transmembrane</keyword>
<feature type="chain" id="PRO_5013601606" evidence="15">
    <location>
        <begin position="24"/>
        <end position="514"/>
    </location>
</feature>
<dbReference type="Pfam" id="PF00067">
    <property type="entry name" value="p450"/>
    <property type="match status" value="1"/>
</dbReference>
<dbReference type="InterPro" id="IPR050364">
    <property type="entry name" value="Cytochrome_P450_fung"/>
</dbReference>
<evidence type="ECO:0000256" key="13">
    <source>
        <dbReference type="PIRSR" id="PIRSR602401-1"/>
    </source>
</evidence>
<organism evidence="16 17">
    <name type="scientific">Wolfiporia cocos (strain MD-104)</name>
    <name type="common">Brown rot fungus</name>
    <dbReference type="NCBI Taxonomy" id="742152"/>
    <lineage>
        <taxon>Eukaryota</taxon>
        <taxon>Fungi</taxon>
        <taxon>Dikarya</taxon>
        <taxon>Basidiomycota</taxon>
        <taxon>Agaricomycotina</taxon>
        <taxon>Agaricomycetes</taxon>
        <taxon>Polyporales</taxon>
        <taxon>Phaeolaceae</taxon>
        <taxon>Wolfiporia</taxon>
    </lineage>
</organism>
<dbReference type="GO" id="GO:0020037">
    <property type="term" value="F:heme binding"/>
    <property type="evidence" value="ECO:0007669"/>
    <property type="project" value="InterPro"/>
</dbReference>
<dbReference type="PROSITE" id="PS00086">
    <property type="entry name" value="CYTOCHROME_P450"/>
    <property type="match status" value="1"/>
</dbReference>
<evidence type="ECO:0000256" key="7">
    <source>
        <dbReference type="ARBA" id="ARBA00022723"/>
    </source>
</evidence>
<evidence type="ECO:0000313" key="16">
    <source>
        <dbReference type="EMBL" id="PCH44802.1"/>
    </source>
</evidence>
<evidence type="ECO:0000313" key="17">
    <source>
        <dbReference type="Proteomes" id="UP000218811"/>
    </source>
</evidence>
<evidence type="ECO:0000256" key="14">
    <source>
        <dbReference type="RuleBase" id="RU000461"/>
    </source>
</evidence>
<dbReference type="GO" id="GO:0016705">
    <property type="term" value="F:oxidoreductase activity, acting on paired donors, with incorporation or reduction of molecular oxygen"/>
    <property type="evidence" value="ECO:0007669"/>
    <property type="project" value="InterPro"/>
</dbReference>
<evidence type="ECO:0000256" key="1">
    <source>
        <dbReference type="ARBA" id="ARBA00001971"/>
    </source>
</evidence>
<dbReference type="OrthoDB" id="2789670at2759"/>
<dbReference type="GO" id="GO:0004497">
    <property type="term" value="F:monooxygenase activity"/>
    <property type="evidence" value="ECO:0007669"/>
    <property type="project" value="UniProtKB-KW"/>
</dbReference>
<dbReference type="SUPFAM" id="SSF48264">
    <property type="entry name" value="Cytochrome P450"/>
    <property type="match status" value="1"/>
</dbReference>
<evidence type="ECO:0000256" key="2">
    <source>
        <dbReference type="ARBA" id="ARBA00004167"/>
    </source>
</evidence>
<comment type="similarity">
    <text evidence="4 14">Belongs to the cytochrome P450 family.</text>
</comment>
<dbReference type="Gene3D" id="1.10.630.10">
    <property type="entry name" value="Cytochrome P450"/>
    <property type="match status" value="1"/>
</dbReference>
<dbReference type="InterPro" id="IPR001128">
    <property type="entry name" value="Cyt_P450"/>
</dbReference>
<sequence>MPSLAHFLCLLLALAIVWRLLQSKRNLKPLPPGPKGWPLIGNVFDMPVSHQWKTFTEWGQKWGDITSVTVLGQPVIVLNSAAYMSSLLEKHSSASSDRLSLVVAQNMVGWDRIGVLENHDSQNLKDVRRLMAKHIGTRYTVASHSDLLEQEVSRFVARVGRNPERLIEEVRRNAGAIILNLTYGYHVELDEDPMLKVADEAMQSFSMLTAPGAFIVDFLPLLKYVPAWCPGTQWKAVAKRAKLLADAMFNEPFALTKKQVAEGSALPSMVLKHLQSNPTLEQEMAIKNAAAAMYAGGSDTTVSAVCSFFLAMMCYPEVQEKARQELDFVIGEDRLPRLSDRDKLPYVHAICLEALRWNPVLPSGFPHRLSEDVTFEGYFLPKGSVVIANVWKTLHDPEVHRDPFAFKPERFLADGSGLQPEPDPRNSVFGFGRRICPGMHLAEATIFLVCAMSLAVFDIAKPVEDGSIVDPDIEYTSGTLSHPRPFKCTIKPRSEKANALLQALTNMSITQGTA</sequence>
<evidence type="ECO:0000256" key="15">
    <source>
        <dbReference type="SAM" id="SignalP"/>
    </source>
</evidence>
<keyword evidence="10 13" id="KW-0408">Iron</keyword>
<accession>A0A2H3JRM4</accession>
<dbReference type="EMBL" id="KB468168">
    <property type="protein sequence ID" value="PCH44802.1"/>
    <property type="molecule type" value="Genomic_DNA"/>
</dbReference>
<dbReference type="STRING" id="742152.A0A2H3JRM4"/>
<evidence type="ECO:0000256" key="8">
    <source>
        <dbReference type="ARBA" id="ARBA00022989"/>
    </source>
</evidence>
<dbReference type="PRINTS" id="PR00463">
    <property type="entry name" value="EP450I"/>
</dbReference>
<keyword evidence="12" id="KW-0472">Membrane</keyword>
<dbReference type="InterPro" id="IPR002401">
    <property type="entry name" value="Cyt_P450_E_grp-I"/>
</dbReference>
<keyword evidence="5 13" id="KW-0349">Heme</keyword>
<evidence type="ECO:0000256" key="9">
    <source>
        <dbReference type="ARBA" id="ARBA00023002"/>
    </source>
</evidence>
<comment type="subcellular location">
    <subcellularLocation>
        <location evidence="2">Membrane</location>
        <topology evidence="2">Single-pass membrane protein</topology>
    </subcellularLocation>
</comment>
<evidence type="ECO:0000256" key="11">
    <source>
        <dbReference type="ARBA" id="ARBA00023033"/>
    </source>
</evidence>
<protein>
    <submittedName>
        <fullName evidence="16">Cytochrome P450</fullName>
    </submittedName>
</protein>
<dbReference type="CDD" id="cd11065">
    <property type="entry name" value="CYP64-like"/>
    <property type="match status" value="1"/>
</dbReference>
<evidence type="ECO:0000256" key="12">
    <source>
        <dbReference type="ARBA" id="ARBA00023136"/>
    </source>
</evidence>
<feature type="signal peptide" evidence="15">
    <location>
        <begin position="1"/>
        <end position="23"/>
    </location>
</feature>
<evidence type="ECO:0000256" key="6">
    <source>
        <dbReference type="ARBA" id="ARBA00022692"/>
    </source>
</evidence>